<comment type="caution">
    <text evidence="2">The sequence shown here is derived from an EMBL/GenBank/DDBJ whole genome shotgun (WGS) entry which is preliminary data.</text>
</comment>
<proteinExistence type="predicted"/>
<evidence type="ECO:0000313" key="2">
    <source>
        <dbReference type="EMBL" id="MFF9881519.1"/>
    </source>
</evidence>
<accession>A0ABW6YRQ7</accession>
<dbReference type="EMBL" id="JBICBM010000003">
    <property type="protein sequence ID" value="MFF9881519.1"/>
    <property type="molecule type" value="Genomic_DNA"/>
</dbReference>
<sequence>MAARVRVAGLVVAYTALADATNACDAVDEVVVAADDWAGAKSLLRSCGYLGIPTRATSGRIPADAVGAALSDPGTVFRRRFRADTPWAPAEKRV</sequence>
<feature type="chain" id="PRO_5046009263" evidence="1">
    <location>
        <begin position="19"/>
        <end position="94"/>
    </location>
</feature>
<dbReference type="Proteomes" id="UP001603418">
    <property type="component" value="Unassembled WGS sequence"/>
</dbReference>
<name>A0ABW6YRQ7_9ACTN</name>
<organism evidence="2 3">
    <name type="scientific">Streptomyces eurythermus</name>
    <dbReference type="NCBI Taxonomy" id="42237"/>
    <lineage>
        <taxon>Bacteria</taxon>
        <taxon>Bacillati</taxon>
        <taxon>Actinomycetota</taxon>
        <taxon>Actinomycetes</taxon>
        <taxon>Kitasatosporales</taxon>
        <taxon>Streptomycetaceae</taxon>
        <taxon>Streptomyces</taxon>
    </lineage>
</organism>
<feature type="signal peptide" evidence="1">
    <location>
        <begin position="1"/>
        <end position="18"/>
    </location>
</feature>
<evidence type="ECO:0000256" key="1">
    <source>
        <dbReference type="SAM" id="SignalP"/>
    </source>
</evidence>
<dbReference type="RefSeq" id="WP_030786167.1">
    <property type="nucleotide sequence ID" value="NZ_JBEYZS010000189.1"/>
</dbReference>
<keyword evidence="1" id="KW-0732">Signal</keyword>
<evidence type="ECO:0000313" key="3">
    <source>
        <dbReference type="Proteomes" id="UP001603418"/>
    </source>
</evidence>
<gene>
    <name evidence="2" type="ORF">ACF1HC_07840</name>
</gene>
<keyword evidence="3" id="KW-1185">Reference proteome</keyword>
<reference evidence="2 3" key="1">
    <citation type="submission" date="2024-10" db="EMBL/GenBank/DDBJ databases">
        <title>The Natural Products Discovery Center: Release of the First 8490 Sequenced Strains for Exploring Actinobacteria Biosynthetic Diversity.</title>
        <authorList>
            <person name="Kalkreuter E."/>
            <person name="Kautsar S.A."/>
            <person name="Yang D."/>
            <person name="Bader C.D."/>
            <person name="Teijaro C.N."/>
            <person name="Fluegel L."/>
            <person name="Davis C.M."/>
            <person name="Simpson J.R."/>
            <person name="Lauterbach L."/>
            <person name="Steele A.D."/>
            <person name="Gui C."/>
            <person name="Meng S."/>
            <person name="Li G."/>
            <person name="Viehrig K."/>
            <person name="Ye F."/>
            <person name="Su P."/>
            <person name="Kiefer A.F."/>
            <person name="Nichols A."/>
            <person name="Cepeda A.J."/>
            <person name="Yan W."/>
            <person name="Fan B."/>
            <person name="Jiang Y."/>
            <person name="Adhikari A."/>
            <person name="Zheng C.-J."/>
            <person name="Schuster L."/>
            <person name="Cowan T.M."/>
            <person name="Smanski M.J."/>
            <person name="Chevrette M.G."/>
            <person name="De Carvalho L.P.S."/>
            <person name="Shen B."/>
        </authorList>
    </citation>
    <scope>NUCLEOTIDE SEQUENCE [LARGE SCALE GENOMIC DNA]</scope>
    <source>
        <strain evidence="2 3">NPDC013366</strain>
    </source>
</reference>
<protein>
    <submittedName>
        <fullName evidence="2">Uncharacterized protein</fullName>
    </submittedName>
</protein>